<organism evidence="2 3">
    <name type="scientific">Parasponia andersonii</name>
    <name type="common">Sponia andersonii</name>
    <dbReference type="NCBI Taxonomy" id="3476"/>
    <lineage>
        <taxon>Eukaryota</taxon>
        <taxon>Viridiplantae</taxon>
        <taxon>Streptophyta</taxon>
        <taxon>Embryophyta</taxon>
        <taxon>Tracheophyta</taxon>
        <taxon>Spermatophyta</taxon>
        <taxon>Magnoliopsida</taxon>
        <taxon>eudicotyledons</taxon>
        <taxon>Gunneridae</taxon>
        <taxon>Pentapetalae</taxon>
        <taxon>rosids</taxon>
        <taxon>fabids</taxon>
        <taxon>Rosales</taxon>
        <taxon>Cannabaceae</taxon>
        <taxon>Parasponia</taxon>
    </lineage>
</organism>
<evidence type="ECO:0000256" key="1">
    <source>
        <dbReference type="SAM" id="Phobius"/>
    </source>
</evidence>
<protein>
    <submittedName>
        <fullName evidence="2">Uncharacterized protein</fullName>
    </submittedName>
</protein>
<keyword evidence="1" id="KW-0472">Membrane</keyword>
<dbReference type="Proteomes" id="UP000237105">
    <property type="component" value="Unassembled WGS sequence"/>
</dbReference>
<evidence type="ECO:0000313" key="2">
    <source>
        <dbReference type="EMBL" id="PON57944.1"/>
    </source>
</evidence>
<keyword evidence="3" id="KW-1185">Reference proteome</keyword>
<comment type="caution">
    <text evidence="2">The sequence shown here is derived from an EMBL/GenBank/DDBJ whole genome shotgun (WGS) entry which is preliminary data.</text>
</comment>
<keyword evidence="1" id="KW-1133">Transmembrane helix</keyword>
<dbReference type="OrthoDB" id="1936608at2759"/>
<reference evidence="3" key="1">
    <citation type="submission" date="2016-06" db="EMBL/GenBank/DDBJ databases">
        <title>Parallel loss of symbiosis genes in relatives of nitrogen-fixing non-legume Parasponia.</title>
        <authorList>
            <person name="Van Velzen R."/>
            <person name="Holmer R."/>
            <person name="Bu F."/>
            <person name="Rutten L."/>
            <person name="Van Zeijl A."/>
            <person name="Liu W."/>
            <person name="Santuari L."/>
            <person name="Cao Q."/>
            <person name="Sharma T."/>
            <person name="Shen D."/>
            <person name="Roswanjaya Y."/>
            <person name="Wardhani T."/>
            <person name="Kalhor M.S."/>
            <person name="Jansen J."/>
            <person name="Van den Hoogen J."/>
            <person name="Gungor B."/>
            <person name="Hartog M."/>
            <person name="Hontelez J."/>
            <person name="Verver J."/>
            <person name="Yang W.-C."/>
            <person name="Schijlen E."/>
            <person name="Repin R."/>
            <person name="Schilthuizen M."/>
            <person name="Schranz E."/>
            <person name="Heidstra R."/>
            <person name="Miyata K."/>
            <person name="Fedorova E."/>
            <person name="Kohlen W."/>
            <person name="Bisseling T."/>
            <person name="Smit S."/>
            <person name="Geurts R."/>
        </authorList>
    </citation>
    <scope>NUCLEOTIDE SEQUENCE [LARGE SCALE GENOMIC DNA]</scope>
    <source>
        <strain evidence="3">cv. WU1-14</strain>
    </source>
</reference>
<evidence type="ECO:0000313" key="3">
    <source>
        <dbReference type="Proteomes" id="UP000237105"/>
    </source>
</evidence>
<name>A0A2P5CAC5_PARAD</name>
<dbReference type="EMBL" id="JXTB01000154">
    <property type="protein sequence ID" value="PON57944.1"/>
    <property type="molecule type" value="Genomic_DNA"/>
</dbReference>
<accession>A0A2P5CAC5</accession>
<sequence length="112" mass="12881">MLKSFLHNCIKQKEMLIYWVFVVAAIHLEFPISSLLMIAFVFNRANQNVADSLKLILSRYEMASGQKINMEKSTITFSPNTKNDIRVAIMNCMGLSSTSLHDKYLELPCYWA</sequence>
<keyword evidence="1" id="KW-0812">Transmembrane</keyword>
<gene>
    <name evidence="2" type="ORF">PanWU01x14_170340</name>
</gene>
<feature type="transmembrane region" description="Helical" evidence="1">
    <location>
        <begin position="16"/>
        <end position="42"/>
    </location>
</feature>
<dbReference type="AlphaFoldDB" id="A0A2P5CAC5"/>
<proteinExistence type="predicted"/>